<comment type="catalytic activity">
    <reaction evidence="1">
        <text>ATP + protein L-histidine = ADP + protein N-phospho-L-histidine.</text>
        <dbReference type="EC" id="2.7.13.3"/>
    </reaction>
</comment>
<dbReference type="AlphaFoldDB" id="A0A172TTK9"/>
<gene>
    <name evidence="10" type="ORF">SY85_07980</name>
</gene>
<evidence type="ECO:0000259" key="9">
    <source>
        <dbReference type="PROSITE" id="PS50109"/>
    </source>
</evidence>
<dbReference type="Gene3D" id="3.30.565.10">
    <property type="entry name" value="Histidine kinase-like ATPase, C-terminal domain"/>
    <property type="match status" value="1"/>
</dbReference>
<dbReference type="PATRIC" id="fig|1492898.3.peg.1719"/>
<keyword evidence="6" id="KW-0418">Kinase</keyword>
<dbReference type="InterPro" id="IPR005467">
    <property type="entry name" value="His_kinase_dom"/>
</dbReference>
<dbReference type="CDD" id="cd00082">
    <property type="entry name" value="HisKA"/>
    <property type="match status" value="1"/>
</dbReference>
<dbReference type="SMART" id="SM00388">
    <property type="entry name" value="HisKA"/>
    <property type="match status" value="1"/>
</dbReference>
<evidence type="ECO:0000256" key="2">
    <source>
        <dbReference type="ARBA" id="ARBA00012438"/>
    </source>
</evidence>
<proteinExistence type="predicted"/>
<dbReference type="Proteomes" id="UP000077177">
    <property type="component" value="Chromosome"/>
</dbReference>
<sequence length="407" mass="46382">MIPLLVVGGYFLYKQYSTQINERADKELVYEEVQWIQYLEAATANGSNFLLQSPDLLIHPAQEEPTPYPTITNTNGLKARSNEEIPYRQLAHIVDINGVPYQIVIRKSQEQKLALVSNITYIMLLVFGGLFIATLLFNWMISNRLWRPFRASLQKVRNLELQKMEAVRFEETNTKEFNELNGALNTMVQKIQHDYLNMKEFTENAAHEMQTPLAIAQSKLELLLQDSQLNDTQVGSIAQATEALSRLSKLNQSLLLLAKIENNQFVATETINLTNVTQKYLRLFDEIIKDKQLQVHIQAEEDFTARLHPFLADSLVSNLLGNAIKYNEEGGKINIQVSRSSFCISNTSQQPALDAQHLFQRFQTPNKGTTHSTGLGLAIVKRIVDTSQLKITYQYAESMHRFCISQA</sequence>
<evidence type="ECO:0000256" key="3">
    <source>
        <dbReference type="ARBA" id="ARBA00022553"/>
    </source>
</evidence>
<name>A0A172TTK9_9BACT</name>
<dbReference type="KEGG" id="fla:SY85_07980"/>
<evidence type="ECO:0000256" key="4">
    <source>
        <dbReference type="ARBA" id="ARBA00022679"/>
    </source>
</evidence>
<keyword evidence="11" id="KW-1185">Reference proteome</keyword>
<evidence type="ECO:0000256" key="5">
    <source>
        <dbReference type="ARBA" id="ARBA00022692"/>
    </source>
</evidence>
<dbReference type="InterPro" id="IPR036097">
    <property type="entry name" value="HisK_dim/P_sf"/>
</dbReference>
<dbReference type="Pfam" id="PF02518">
    <property type="entry name" value="HATPase_c"/>
    <property type="match status" value="1"/>
</dbReference>
<reference evidence="10 11" key="2">
    <citation type="journal article" date="2016" name="Int. J. Syst. Evol. Microbiol.">
        <title>Flavisolibacter tropicus sp. nov., isolated from tropical soil.</title>
        <authorList>
            <person name="Lee J.J."/>
            <person name="Kang M.S."/>
            <person name="Kim G.S."/>
            <person name="Lee C.S."/>
            <person name="Lim S."/>
            <person name="Lee J."/>
            <person name="Roh S.H."/>
            <person name="Kang H."/>
            <person name="Ha J.M."/>
            <person name="Bae S."/>
            <person name="Jung H.Y."/>
            <person name="Kim M.K."/>
        </authorList>
    </citation>
    <scope>NUCLEOTIDE SEQUENCE [LARGE SCALE GENOMIC DNA]</scope>
    <source>
        <strain evidence="10 11">LCS9</strain>
    </source>
</reference>
<dbReference type="Gene3D" id="6.10.340.10">
    <property type="match status" value="1"/>
</dbReference>
<dbReference type="PROSITE" id="PS50109">
    <property type="entry name" value="HIS_KIN"/>
    <property type="match status" value="1"/>
</dbReference>
<feature type="domain" description="Histidine kinase" evidence="9">
    <location>
        <begin position="204"/>
        <end position="407"/>
    </location>
</feature>
<dbReference type="PANTHER" id="PTHR45436:SF5">
    <property type="entry name" value="SENSOR HISTIDINE KINASE TRCS"/>
    <property type="match status" value="1"/>
</dbReference>
<keyword evidence="3" id="KW-0597">Phosphoprotein</keyword>
<keyword evidence="4" id="KW-0808">Transferase</keyword>
<evidence type="ECO:0000313" key="11">
    <source>
        <dbReference type="Proteomes" id="UP000077177"/>
    </source>
</evidence>
<organism evidence="10 11">
    <name type="scientific">Flavisolibacter tropicus</name>
    <dbReference type="NCBI Taxonomy" id="1492898"/>
    <lineage>
        <taxon>Bacteria</taxon>
        <taxon>Pseudomonadati</taxon>
        <taxon>Bacteroidota</taxon>
        <taxon>Chitinophagia</taxon>
        <taxon>Chitinophagales</taxon>
        <taxon>Chitinophagaceae</taxon>
        <taxon>Flavisolibacter</taxon>
    </lineage>
</organism>
<dbReference type="Gene3D" id="1.10.287.130">
    <property type="match status" value="1"/>
</dbReference>
<evidence type="ECO:0000256" key="7">
    <source>
        <dbReference type="ARBA" id="ARBA00022989"/>
    </source>
</evidence>
<reference evidence="11" key="1">
    <citation type="submission" date="2015-01" db="EMBL/GenBank/DDBJ databases">
        <title>Flavisolibacter sp./LCS9/ whole genome sequencing.</title>
        <authorList>
            <person name="Kim M.K."/>
            <person name="Srinivasan S."/>
            <person name="Lee J.-J."/>
        </authorList>
    </citation>
    <scope>NUCLEOTIDE SEQUENCE [LARGE SCALE GENOMIC DNA]</scope>
    <source>
        <strain evidence="11">LCS9</strain>
    </source>
</reference>
<accession>A0A172TTK9</accession>
<dbReference type="InterPro" id="IPR003661">
    <property type="entry name" value="HisK_dim/P_dom"/>
</dbReference>
<dbReference type="InterPro" id="IPR003594">
    <property type="entry name" value="HATPase_dom"/>
</dbReference>
<evidence type="ECO:0000256" key="6">
    <source>
        <dbReference type="ARBA" id="ARBA00022777"/>
    </source>
</evidence>
<keyword evidence="5 8" id="KW-0812">Transmembrane</keyword>
<evidence type="ECO:0000256" key="8">
    <source>
        <dbReference type="SAM" id="Phobius"/>
    </source>
</evidence>
<dbReference type="GO" id="GO:0005886">
    <property type="term" value="C:plasma membrane"/>
    <property type="evidence" value="ECO:0007669"/>
    <property type="project" value="TreeGrafter"/>
</dbReference>
<feature type="transmembrane region" description="Helical" evidence="8">
    <location>
        <begin position="119"/>
        <end position="141"/>
    </location>
</feature>
<dbReference type="GO" id="GO:0000155">
    <property type="term" value="F:phosphorelay sensor kinase activity"/>
    <property type="evidence" value="ECO:0007669"/>
    <property type="project" value="InterPro"/>
</dbReference>
<dbReference type="Pfam" id="PF00512">
    <property type="entry name" value="HisKA"/>
    <property type="match status" value="1"/>
</dbReference>
<protein>
    <recommendedName>
        <fullName evidence="2">histidine kinase</fullName>
        <ecNumber evidence="2">2.7.13.3</ecNumber>
    </recommendedName>
</protein>
<evidence type="ECO:0000313" key="10">
    <source>
        <dbReference type="EMBL" id="ANE50441.1"/>
    </source>
</evidence>
<dbReference type="EC" id="2.7.13.3" evidence="2"/>
<dbReference type="SMART" id="SM00387">
    <property type="entry name" value="HATPase_c"/>
    <property type="match status" value="1"/>
</dbReference>
<dbReference type="InterPro" id="IPR050428">
    <property type="entry name" value="TCS_sensor_his_kinase"/>
</dbReference>
<keyword evidence="8" id="KW-0472">Membrane</keyword>
<dbReference type="SUPFAM" id="SSF47384">
    <property type="entry name" value="Homodimeric domain of signal transducing histidine kinase"/>
    <property type="match status" value="1"/>
</dbReference>
<dbReference type="EMBL" id="CP011390">
    <property type="protein sequence ID" value="ANE50441.1"/>
    <property type="molecule type" value="Genomic_DNA"/>
</dbReference>
<dbReference type="PANTHER" id="PTHR45436">
    <property type="entry name" value="SENSOR HISTIDINE KINASE YKOH"/>
    <property type="match status" value="1"/>
</dbReference>
<keyword evidence="7 8" id="KW-1133">Transmembrane helix</keyword>
<dbReference type="SUPFAM" id="SSF55874">
    <property type="entry name" value="ATPase domain of HSP90 chaperone/DNA topoisomerase II/histidine kinase"/>
    <property type="match status" value="1"/>
</dbReference>
<dbReference type="STRING" id="1492898.SY85_07980"/>
<dbReference type="InterPro" id="IPR036890">
    <property type="entry name" value="HATPase_C_sf"/>
</dbReference>
<evidence type="ECO:0000256" key="1">
    <source>
        <dbReference type="ARBA" id="ARBA00000085"/>
    </source>
</evidence>